<gene>
    <name evidence="3" type="ORF">Tdes44962_MAKER08020</name>
</gene>
<dbReference type="InterPro" id="IPR046497">
    <property type="entry name" value="DUF6590"/>
</dbReference>
<feature type="domain" description="DUF6590" evidence="2">
    <location>
        <begin position="152"/>
        <end position="262"/>
    </location>
</feature>
<organism evidence="3 4">
    <name type="scientific">Teratosphaeria destructans</name>
    <dbReference type="NCBI Taxonomy" id="418781"/>
    <lineage>
        <taxon>Eukaryota</taxon>
        <taxon>Fungi</taxon>
        <taxon>Dikarya</taxon>
        <taxon>Ascomycota</taxon>
        <taxon>Pezizomycotina</taxon>
        <taxon>Dothideomycetes</taxon>
        <taxon>Dothideomycetidae</taxon>
        <taxon>Mycosphaerellales</taxon>
        <taxon>Teratosphaeriaceae</taxon>
        <taxon>Teratosphaeria</taxon>
    </lineage>
</organism>
<protein>
    <recommendedName>
        <fullName evidence="2">DUF6590 domain-containing protein</fullName>
    </recommendedName>
</protein>
<comment type="caution">
    <text evidence="3">The sequence shown here is derived from an EMBL/GenBank/DDBJ whole genome shotgun (WGS) entry which is preliminary data.</text>
</comment>
<dbReference type="AlphaFoldDB" id="A0A9W7W522"/>
<sequence>MGRAMITSPSRAGVTPSTPPTGKAPLFNPQGAWARGPGQRQAGASVLSGRSNAGSLAPPTRQGGQSLAPVPEGQQAPSSVTGQMQNMTLNAGASVFNPSMAPTPSMAPQNLASMQMWRKANFPASRVGATNGSVTRKPEYNRVVRMSNLTRNDFKHGDIISIPFHEPNKNPNVVLPDDRFAMTREGPIYSERRMVFILWIYARTMFCLPHYTYGQTGLSNKEQWIKKEYASICDQGNQAHVNQSPHPPIDVIMGWKPMHKDSTVHLTGGLKVDCCEDITWRDRTTEGGHTLPKTLWTKLAVDAMAEPWVDSRKR</sequence>
<keyword evidence="4" id="KW-1185">Reference proteome</keyword>
<feature type="region of interest" description="Disordered" evidence="1">
    <location>
        <begin position="1"/>
        <end position="80"/>
    </location>
</feature>
<evidence type="ECO:0000259" key="2">
    <source>
        <dbReference type="Pfam" id="PF20233"/>
    </source>
</evidence>
<accession>A0A9W7W522</accession>
<dbReference type="EMBL" id="RIBY02000602">
    <property type="protein sequence ID" value="KAH9839677.1"/>
    <property type="molecule type" value="Genomic_DNA"/>
</dbReference>
<evidence type="ECO:0000256" key="1">
    <source>
        <dbReference type="SAM" id="MobiDB-lite"/>
    </source>
</evidence>
<evidence type="ECO:0000313" key="4">
    <source>
        <dbReference type="Proteomes" id="UP001138500"/>
    </source>
</evidence>
<evidence type="ECO:0000313" key="3">
    <source>
        <dbReference type="EMBL" id="KAH9839677.1"/>
    </source>
</evidence>
<dbReference type="Pfam" id="PF20233">
    <property type="entry name" value="DUF6590"/>
    <property type="match status" value="1"/>
</dbReference>
<proteinExistence type="predicted"/>
<reference evidence="3 4" key="2">
    <citation type="journal article" date="2021" name="Curr. Genet.">
        <title>Genetic response to nitrogen starvation in the aggressive Eucalyptus foliar pathogen Teratosphaeria destructans.</title>
        <authorList>
            <person name="Havenga M."/>
            <person name="Wingfield B.D."/>
            <person name="Wingfield M.J."/>
            <person name="Dreyer L.L."/>
            <person name="Roets F."/>
            <person name="Aylward J."/>
        </authorList>
    </citation>
    <scope>NUCLEOTIDE SEQUENCE [LARGE SCALE GENOMIC DNA]</scope>
    <source>
        <strain evidence="3">CMW44962</strain>
    </source>
</reference>
<name>A0A9W7W522_9PEZI</name>
<reference evidence="3 4" key="1">
    <citation type="journal article" date="2018" name="IMA Fungus">
        <title>IMA Genome-F 10: Nine draft genome sequences of Claviceps purpurea s.lat., including C. arundinis, C. humidiphila, and C. cf. spartinae, pseudomolecules for the pitch canker pathogen Fusarium circinatum, draft genome of Davidsoniella eucalypti, Grosmannia galeiformis, Quambalaria eucalypti, and Teratosphaeria destructans.</title>
        <authorList>
            <person name="Wingfield B.D."/>
            <person name="Liu M."/>
            <person name="Nguyen H.D."/>
            <person name="Lane F.A."/>
            <person name="Morgan S.W."/>
            <person name="De Vos L."/>
            <person name="Wilken P.M."/>
            <person name="Duong T.A."/>
            <person name="Aylward J."/>
            <person name="Coetzee M.P."/>
            <person name="Dadej K."/>
            <person name="De Beer Z.W."/>
            <person name="Findlay W."/>
            <person name="Havenga M."/>
            <person name="Kolarik M."/>
            <person name="Menzies J.G."/>
            <person name="Naidoo K."/>
            <person name="Pochopski O."/>
            <person name="Shoukouhi P."/>
            <person name="Santana Q.C."/>
            <person name="Seifert K.A."/>
            <person name="Soal N."/>
            <person name="Steenkamp E.T."/>
            <person name="Tatham C.T."/>
            <person name="van der Nest M.A."/>
            <person name="Wingfield M.J."/>
        </authorList>
    </citation>
    <scope>NUCLEOTIDE SEQUENCE [LARGE SCALE GENOMIC DNA]</scope>
    <source>
        <strain evidence="3">CMW44962</strain>
    </source>
</reference>
<dbReference type="OrthoDB" id="3438983at2759"/>
<dbReference type="Proteomes" id="UP001138500">
    <property type="component" value="Unassembled WGS sequence"/>
</dbReference>